<keyword evidence="13" id="KW-1185">Reference proteome</keyword>
<evidence type="ECO:0000256" key="7">
    <source>
        <dbReference type="ARBA" id="ARBA00022840"/>
    </source>
</evidence>
<feature type="domain" description="GHMP kinase C-terminal" evidence="11">
    <location>
        <begin position="207"/>
        <end position="253"/>
    </location>
</feature>
<dbReference type="Pfam" id="PF08544">
    <property type="entry name" value="GHMP_kinases_C"/>
    <property type="match status" value="1"/>
</dbReference>
<dbReference type="Proteomes" id="UP001163821">
    <property type="component" value="Unassembled WGS sequence"/>
</dbReference>
<evidence type="ECO:0000256" key="8">
    <source>
        <dbReference type="ARBA" id="ARBA00032554"/>
    </source>
</evidence>
<sequence>MITYPIAKINIGLHVTEKRPDGFHNLETIFYPIQMQDALEVVEAGDFSFNMTGLTLEGDPMQNLVIRAYELLKADYDLPPVQIHLHKNIPCGAGLGGGSSDAASMLMLLNDLFKLKIKREKLMEYALQLGSDCPFFLHAKPVFATGRGEKMEDANVNLKEYFLILVKPPIHISTPEAYQNIVPQKPRLSLKGLIGFSVNKWKGNIRNQFEPYVFEKYPEVGQIKQKLYDAGASFALMSGSGSAVYGLFRSEKRGLESQFPEDYQIFRQRL</sequence>
<dbReference type="AlphaFoldDB" id="A0AA42CB56"/>
<dbReference type="SUPFAM" id="SSF54211">
    <property type="entry name" value="Ribosomal protein S5 domain 2-like"/>
    <property type="match status" value="1"/>
</dbReference>
<dbReference type="HAMAP" id="MF_00061">
    <property type="entry name" value="IspE"/>
    <property type="match status" value="1"/>
</dbReference>
<dbReference type="Gene3D" id="3.30.70.890">
    <property type="entry name" value="GHMP kinase, C-terminal domain"/>
    <property type="match status" value="1"/>
</dbReference>
<dbReference type="EMBL" id="JAPAAF010000051">
    <property type="protein sequence ID" value="MCW0484787.1"/>
    <property type="molecule type" value="Genomic_DNA"/>
</dbReference>
<keyword evidence="6 9" id="KW-0418">Kinase</keyword>
<dbReference type="Gene3D" id="3.30.230.10">
    <property type="match status" value="1"/>
</dbReference>
<dbReference type="InterPro" id="IPR013750">
    <property type="entry name" value="GHMP_kinase_C_dom"/>
</dbReference>
<protein>
    <recommendedName>
        <fullName evidence="3 9">4-diphosphocytidyl-2-C-methyl-D-erythritol kinase</fullName>
        <shortName evidence="9">CMK</shortName>
        <ecNumber evidence="2 9">2.7.1.148</ecNumber>
    </recommendedName>
    <alternativeName>
        <fullName evidence="8 9">4-(cytidine-5'-diphospho)-2-C-methyl-D-erythritol kinase</fullName>
    </alternativeName>
</protein>
<keyword evidence="5 9" id="KW-0547">Nucleotide-binding</keyword>
<comment type="similarity">
    <text evidence="1 9">Belongs to the GHMP kinase family. IspE subfamily.</text>
</comment>
<feature type="domain" description="GHMP kinase N-terminal" evidence="10">
    <location>
        <begin position="63"/>
        <end position="138"/>
    </location>
</feature>
<keyword evidence="4 9" id="KW-0808">Transferase</keyword>
<evidence type="ECO:0000256" key="4">
    <source>
        <dbReference type="ARBA" id="ARBA00022679"/>
    </source>
</evidence>
<feature type="binding site" evidence="9">
    <location>
        <begin position="90"/>
        <end position="100"/>
    </location>
    <ligand>
        <name>ATP</name>
        <dbReference type="ChEBI" id="CHEBI:30616"/>
    </ligand>
</feature>
<dbReference type="EC" id="2.7.1.148" evidence="2 9"/>
<comment type="caution">
    <text evidence="12">The sequence shown here is derived from an EMBL/GenBank/DDBJ whole genome shotgun (WGS) entry which is preliminary data.</text>
</comment>
<comment type="function">
    <text evidence="9">Catalyzes the phosphorylation of the position 2 hydroxy group of 4-diphosphocytidyl-2C-methyl-D-erythritol.</text>
</comment>
<evidence type="ECO:0000256" key="6">
    <source>
        <dbReference type="ARBA" id="ARBA00022777"/>
    </source>
</evidence>
<dbReference type="InterPro" id="IPR036554">
    <property type="entry name" value="GHMP_kinase_C_sf"/>
</dbReference>
<evidence type="ECO:0000256" key="9">
    <source>
        <dbReference type="HAMAP-Rule" id="MF_00061"/>
    </source>
</evidence>
<comment type="catalytic activity">
    <reaction evidence="9">
        <text>4-CDP-2-C-methyl-D-erythritol + ATP = 4-CDP-2-C-methyl-D-erythritol 2-phosphate + ADP + H(+)</text>
        <dbReference type="Rhea" id="RHEA:18437"/>
        <dbReference type="ChEBI" id="CHEBI:15378"/>
        <dbReference type="ChEBI" id="CHEBI:30616"/>
        <dbReference type="ChEBI" id="CHEBI:57823"/>
        <dbReference type="ChEBI" id="CHEBI:57919"/>
        <dbReference type="ChEBI" id="CHEBI:456216"/>
        <dbReference type="EC" id="2.7.1.148"/>
    </reaction>
</comment>
<dbReference type="InterPro" id="IPR006204">
    <property type="entry name" value="GHMP_kinase_N_dom"/>
</dbReference>
<feature type="active site" evidence="9">
    <location>
        <position position="8"/>
    </location>
</feature>
<dbReference type="InterPro" id="IPR020568">
    <property type="entry name" value="Ribosomal_Su5_D2-typ_SF"/>
</dbReference>
<evidence type="ECO:0000259" key="10">
    <source>
        <dbReference type="Pfam" id="PF00288"/>
    </source>
</evidence>
<dbReference type="RefSeq" id="WP_282593378.1">
    <property type="nucleotide sequence ID" value="NZ_JAPAAF010000051.1"/>
</dbReference>
<name>A0AA42CB56_9BACT</name>
<dbReference type="PANTHER" id="PTHR43527:SF2">
    <property type="entry name" value="4-DIPHOSPHOCYTIDYL-2-C-METHYL-D-ERYTHRITOL KINASE, CHLOROPLASTIC"/>
    <property type="match status" value="1"/>
</dbReference>
<evidence type="ECO:0000256" key="1">
    <source>
        <dbReference type="ARBA" id="ARBA00009684"/>
    </source>
</evidence>
<dbReference type="PANTHER" id="PTHR43527">
    <property type="entry name" value="4-DIPHOSPHOCYTIDYL-2-C-METHYL-D-ERYTHRITOL KINASE, CHLOROPLASTIC"/>
    <property type="match status" value="1"/>
</dbReference>
<evidence type="ECO:0000259" key="11">
    <source>
        <dbReference type="Pfam" id="PF08544"/>
    </source>
</evidence>
<reference evidence="12" key="1">
    <citation type="submission" date="2022-10" db="EMBL/GenBank/DDBJ databases">
        <title>Gaoshiqiia sediminis gen. nov., sp. nov., isolated from coastal sediment.</title>
        <authorList>
            <person name="Yu W.X."/>
            <person name="Mu D.S."/>
            <person name="Du J.Z."/>
            <person name="Liang Y.Q."/>
        </authorList>
    </citation>
    <scope>NUCLEOTIDE SEQUENCE</scope>
    <source>
        <strain evidence="12">A06</strain>
    </source>
</reference>
<dbReference type="SUPFAM" id="SSF55060">
    <property type="entry name" value="GHMP Kinase, C-terminal domain"/>
    <property type="match status" value="1"/>
</dbReference>
<dbReference type="InterPro" id="IPR004424">
    <property type="entry name" value="IspE"/>
</dbReference>
<accession>A0AA42CB56</accession>
<dbReference type="GO" id="GO:0005524">
    <property type="term" value="F:ATP binding"/>
    <property type="evidence" value="ECO:0007669"/>
    <property type="project" value="UniProtKB-UniRule"/>
</dbReference>
<comment type="pathway">
    <text evidence="9">Isoprenoid biosynthesis; isopentenyl diphosphate biosynthesis via DXP pathway; isopentenyl diphosphate from 1-deoxy-D-xylulose 5-phosphate: step 3/6.</text>
</comment>
<keyword evidence="9" id="KW-0414">Isoprene biosynthesis</keyword>
<dbReference type="GO" id="GO:0050515">
    <property type="term" value="F:4-(cytidine 5'-diphospho)-2-C-methyl-D-erythritol kinase activity"/>
    <property type="evidence" value="ECO:0007669"/>
    <property type="project" value="UniProtKB-UniRule"/>
</dbReference>
<keyword evidence="7 9" id="KW-0067">ATP-binding</keyword>
<gene>
    <name evidence="9 12" type="primary">ispE</name>
    <name evidence="12" type="ORF">N2K84_18795</name>
</gene>
<evidence type="ECO:0000313" key="13">
    <source>
        <dbReference type="Proteomes" id="UP001163821"/>
    </source>
</evidence>
<evidence type="ECO:0000256" key="3">
    <source>
        <dbReference type="ARBA" id="ARBA00017473"/>
    </source>
</evidence>
<feature type="active site" evidence="9">
    <location>
        <position position="132"/>
    </location>
</feature>
<dbReference type="GO" id="GO:0016114">
    <property type="term" value="P:terpenoid biosynthetic process"/>
    <property type="evidence" value="ECO:0007669"/>
    <property type="project" value="UniProtKB-UniRule"/>
</dbReference>
<dbReference type="Pfam" id="PF00288">
    <property type="entry name" value="GHMP_kinases_N"/>
    <property type="match status" value="1"/>
</dbReference>
<evidence type="ECO:0000256" key="2">
    <source>
        <dbReference type="ARBA" id="ARBA00012052"/>
    </source>
</evidence>
<dbReference type="PIRSF" id="PIRSF010376">
    <property type="entry name" value="IspE"/>
    <property type="match status" value="1"/>
</dbReference>
<evidence type="ECO:0000256" key="5">
    <source>
        <dbReference type="ARBA" id="ARBA00022741"/>
    </source>
</evidence>
<organism evidence="12 13">
    <name type="scientific">Gaoshiqia sediminis</name>
    <dbReference type="NCBI Taxonomy" id="2986998"/>
    <lineage>
        <taxon>Bacteria</taxon>
        <taxon>Pseudomonadati</taxon>
        <taxon>Bacteroidota</taxon>
        <taxon>Bacteroidia</taxon>
        <taxon>Marinilabiliales</taxon>
        <taxon>Prolixibacteraceae</taxon>
        <taxon>Gaoshiqia</taxon>
    </lineage>
</organism>
<dbReference type="InterPro" id="IPR014721">
    <property type="entry name" value="Ribsml_uS5_D2-typ_fold_subgr"/>
</dbReference>
<dbReference type="NCBIfam" id="TIGR00154">
    <property type="entry name" value="ispE"/>
    <property type="match status" value="1"/>
</dbReference>
<dbReference type="GO" id="GO:0019288">
    <property type="term" value="P:isopentenyl diphosphate biosynthetic process, methylerythritol 4-phosphate pathway"/>
    <property type="evidence" value="ECO:0007669"/>
    <property type="project" value="UniProtKB-UniRule"/>
</dbReference>
<evidence type="ECO:0000313" key="12">
    <source>
        <dbReference type="EMBL" id="MCW0484787.1"/>
    </source>
</evidence>
<proteinExistence type="inferred from homology"/>